<dbReference type="SUPFAM" id="SSF55166">
    <property type="entry name" value="Hedgehog/DD-peptidase"/>
    <property type="match status" value="1"/>
</dbReference>
<dbReference type="Gene3D" id="3.30.1380.10">
    <property type="match status" value="1"/>
</dbReference>
<dbReference type="InterPro" id="IPR009045">
    <property type="entry name" value="Zn_M74/Hedgehog-like"/>
</dbReference>
<evidence type="ECO:0008006" key="4">
    <source>
        <dbReference type="Google" id="ProtNLM"/>
    </source>
</evidence>
<keyword evidence="1" id="KW-0472">Membrane</keyword>
<feature type="transmembrane region" description="Helical" evidence="1">
    <location>
        <begin position="15"/>
        <end position="41"/>
    </location>
</feature>
<name>A0ABZ0ZXD1_9CAUD</name>
<keyword evidence="3" id="KW-1185">Reference proteome</keyword>
<dbReference type="Proteomes" id="UP001325719">
    <property type="component" value="Segment"/>
</dbReference>
<evidence type="ECO:0000256" key="1">
    <source>
        <dbReference type="SAM" id="Phobius"/>
    </source>
</evidence>
<dbReference type="EMBL" id="OR941552">
    <property type="protein sequence ID" value="WQY99834.1"/>
    <property type="molecule type" value="Genomic_DNA"/>
</dbReference>
<evidence type="ECO:0000313" key="2">
    <source>
        <dbReference type="EMBL" id="WQY99834.1"/>
    </source>
</evidence>
<protein>
    <recommendedName>
        <fullName evidence="4">Lysin A</fullName>
    </recommendedName>
</protein>
<proteinExistence type="predicted"/>
<keyword evidence="1" id="KW-0812">Transmembrane</keyword>
<accession>A0ABZ0ZXD1</accession>
<organism evidence="2 3">
    <name type="scientific">Microbacterium phage MO526</name>
    <dbReference type="NCBI Taxonomy" id="3108092"/>
    <lineage>
        <taxon>Viruses</taxon>
        <taxon>Duplodnaviria</taxon>
        <taxon>Heunggongvirae</taxon>
        <taxon>Uroviricota</taxon>
        <taxon>Caudoviricetes</taxon>
        <taxon>Kutznervirinae</taxon>
        <taxon>Kozievirus</taxon>
        <taxon>Kozievirus MO526</taxon>
    </lineage>
</organism>
<reference evidence="2 3" key="1">
    <citation type="submission" date="2023-12" db="EMBL/GenBank/DDBJ databases">
        <authorList>
            <person name="Wang F."/>
            <person name="Yu X."/>
            <person name="Gao C."/>
        </authorList>
    </citation>
    <scope>NUCLEOTIDE SEQUENCE [LARGE SCALE GENOMIC DNA]</scope>
</reference>
<sequence>MADYVYRDGQRLTAWMFYVITLLNRDLLAAFGVHVIVTSAIRTYEEQKRIFLERYVTAGNVRGRRVYDTRWWNGVLWYRISAAGTVAVPGSSNHEIQGQKAAVDIRDSGADAGITVASSVRGRWIRDWCRRTGLLIASGDGFREGWHFDVPGIFRTPPASPAGAPGKPVNTSEEDNIMLMLRIKAGPGTHLCALGEGIFRHFVGTDPYEKIKNVSRSADDWQDIDITELPAFLRTYGCDLNIWDFRDPKTGKSVAMNAPGAAFMVLDPLTNQVGSGHMWSASGAARRATSEAADRIEKAVAALAKPSGS</sequence>
<keyword evidence="1" id="KW-1133">Transmembrane helix</keyword>
<evidence type="ECO:0000313" key="3">
    <source>
        <dbReference type="Proteomes" id="UP001325719"/>
    </source>
</evidence>